<organism evidence="1 2">
    <name type="scientific">Hypothenemus hampei</name>
    <name type="common">Coffee berry borer</name>
    <dbReference type="NCBI Taxonomy" id="57062"/>
    <lineage>
        <taxon>Eukaryota</taxon>
        <taxon>Metazoa</taxon>
        <taxon>Ecdysozoa</taxon>
        <taxon>Arthropoda</taxon>
        <taxon>Hexapoda</taxon>
        <taxon>Insecta</taxon>
        <taxon>Pterygota</taxon>
        <taxon>Neoptera</taxon>
        <taxon>Endopterygota</taxon>
        <taxon>Coleoptera</taxon>
        <taxon>Polyphaga</taxon>
        <taxon>Cucujiformia</taxon>
        <taxon>Curculionidae</taxon>
        <taxon>Scolytinae</taxon>
        <taxon>Hypothenemus</taxon>
    </lineage>
</organism>
<proteinExistence type="predicted"/>
<evidence type="ECO:0000313" key="1">
    <source>
        <dbReference type="EMBL" id="KAL1506657.1"/>
    </source>
</evidence>
<accession>A0ABD1F031</accession>
<evidence type="ECO:0000313" key="2">
    <source>
        <dbReference type="Proteomes" id="UP001566132"/>
    </source>
</evidence>
<gene>
    <name evidence="1" type="ORF">ABEB36_005982</name>
</gene>
<reference evidence="1 2" key="1">
    <citation type="submission" date="2024-05" db="EMBL/GenBank/DDBJ databases">
        <title>Genetic variation in Jamaican populations of the coffee berry borer (Hypothenemus hampei).</title>
        <authorList>
            <person name="Errbii M."/>
            <person name="Myrie A."/>
        </authorList>
    </citation>
    <scope>NUCLEOTIDE SEQUENCE [LARGE SCALE GENOMIC DNA]</scope>
    <source>
        <strain evidence="1">JA-Hopewell-2020-01-JO</strain>
        <tissue evidence="1">Whole body</tissue>
    </source>
</reference>
<dbReference type="EMBL" id="JBDJPC010000004">
    <property type="protein sequence ID" value="KAL1506657.1"/>
    <property type="molecule type" value="Genomic_DNA"/>
</dbReference>
<comment type="caution">
    <text evidence="1">The sequence shown here is derived from an EMBL/GenBank/DDBJ whole genome shotgun (WGS) entry which is preliminary data.</text>
</comment>
<protein>
    <submittedName>
        <fullName evidence="1">Uncharacterized protein</fullName>
    </submittedName>
</protein>
<name>A0ABD1F031_HYPHA</name>
<keyword evidence="2" id="KW-1185">Reference proteome</keyword>
<sequence>MWKTISASSFLKQKKNINYNVEEDDRLSIKILLPCLIYVNKFHNRSVANKGLNSKGSCIDPHSHCIETCFVLSVLKFCINSQTPLASLLLKEFKHISQYEASTKVKK</sequence>
<dbReference type="Proteomes" id="UP001566132">
    <property type="component" value="Unassembled WGS sequence"/>
</dbReference>
<dbReference type="AlphaFoldDB" id="A0ABD1F031"/>